<dbReference type="GO" id="GO:0009100">
    <property type="term" value="P:glycoprotein metabolic process"/>
    <property type="evidence" value="ECO:0007669"/>
    <property type="project" value="UniProtKB-ARBA"/>
</dbReference>
<evidence type="ECO:0000313" key="2">
    <source>
        <dbReference type="EMBL" id="GFN91105.1"/>
    </source>
</evidence>
<gene>
    <name evidence="2" type="ORF">PoB_001761100</name>
</gene>
<comment type="caution">
    <text evidence="2">The sequence shown here is derived from an EMBL/GenBank/DDBJ whole genome shotgun (WGS) entry which is preliminary data.</text>
</comment>
<proteinExistence type="predicted"/>
<organism evidence="2 3">
    <name type="scientific">Plakobranchus ocellatus</name>
    <dbReference type="NCBI Taxonomy" id="259542"/>
    <lineage>
        <taxon>Eukaryota</taxon>
        <taxon>Metazoa</taxon>
        <taxon>Spiralia</taxon>
        <taxon>Lophotrochozoa</taxon>
        <taxon>Mollusca</taxon>
        <taxon>Gastropoda</taxon>
        <taxon>Heterobranchia</taxon>
        <taxon>Euthyneura</taxon>
        <taxon>Panpulmonata</taxon>
        <taxon>Sacoglossa</taxon>
        <taxon>Placobranchoidea</taxon>
        <taxon>Plakobranchidae</taxon>
        <taxon>Plakobranchus</taxon>
    </lineage>
</organism>
<name>A0AAV3Z903_9GAST</name>
<dbReference type="EMBL" id="BLXT01002087">
    <property type="protein sequence ID" value="GFN91105.1"/>
    <property type="molecule type" value="Genomic_DNA"/>
</dbReference>
<feature type="domain" description="LicD/FKTN/FKRP nucleotidyltransferase" evidence="1">
    <location>
        <begin position="74"/>
        <end position="137"/>
    </location>
</feature>
<protein>
    <submittedName>
        <fullName evidence="2">Lipopolysaccharide cholinephosphotransferase licd</fullName>
    </submittedName>
</protein>
<accession>A0AAV3Z903</accession>
<dbReference type="PANTHER" id="PTHR13627:SF31">
    <property type="entry name" value="RIBITOL 5-PHOSPHATE TRANSFERASE FKRP"/>
    <property type="match status" value="1"/>
</dbReference>
<evidence type="ECO:0000313" key="3">
    <source>
        <dbReference type="Proteomes" id="UP000735302"/>
    </source>
</evidence>
<dbReference type="PANTHER" id="PTHR13627">
    <property type="entry name" value="FUKUTIN RELATED PROTEIN"/>
    <property type="match status" value="1"/>
</dbReference>
<dbReference type="AlphaFoldDB" id="A0AAV3Z903"/>
<keyword evidence="3" id="KW-1185">Reference proteome</keyword>
<dbReference type="InterPro" id="IPR052613">
    <property type="entry name" value="LicD_transferase"/>
</dbReference>
<reference evidence="2 3" key="1">
    <citation type="journal article" date="2021" name="Elife">
        <title>Chloroplast acquisition without the gene transfer in kleptoplastic sea slugs, Plakobranchus ocellatus.</title>
        <authorList>
            <person name="Maeda T."/>
            <person name="Takahashi S."/>
            <person name="Yoshida T."/>
            <person name="Shimamura S."/>
            <person name="Takaki Y."/>
            <person name="Nagai Y."/>
            <person name="Toyoda A."/>
            <person name="Suzuki Y."/>
            <person name="Arimoto A."/>
            <person name="Ishii H."/>
            <person name="Satoh N."/>
            <person name="Nishiyama T."/>
            <person name="Hasebe M."/>
            <person name="Maruyama T."/>
            <person name="Minagawa J."/>
            <person name="Obokata J."/>
            <person name="Shigenobu S."/>
        </authorList>
    </citation>
    <scope>NUCLEOTIDE SEQUENCE [LARGE SCALE GENOMIC DNA]</scope>
</reference>
<sequence length="174" mass="20215">MARALADAGVSFFMLGGSLLGAARHGGIIPWDDDIDIAVRIQDRERIRIILSCVEGFHLASEKKLQWKFTRENSTYPFVDLFYYSGNETYIWLIQQYYRAHHTLLKIDVFPLQLVDFEGLEVPVPRRLKKITTLLYGFNECLSPGMDHKNVIYYPIYKVSCSSLLYLYEMYGLE</sequence>
<dbReference type="Proteomes" id="UP000735302">
    <property type="component" value="Unassembled WGS sequence"/>
</dbReference>
<feature type="domain" description="LicD/FKTN/FKRP nucleotidyltransferase" evidence="1">
    <location>
        <begin position="8"/>
        <end position="51"/>
    </location>
</feature>
<dbReference type="Pfam" id="PF04991">
    <property type="entry name" value="LicD"/>
    <property type="match status" value="2"/>
</dbReference>
<evidence type="ECO:0000259" key="1">
    <source>
        <dbReference type="Pfam" id="PF04991"/>
    </source>
</evidence>
<dbReference type="InterPro" id="IPR007074">
    <property type="entry name" value="LicD/FKTN/FKRP_NTP_transf"/>
</dbReference>